<protein>
    <submittedName>
        <fullName evidence="6">Protein kinase</fullName>
    </submittedName>
</protein>
<dbReference type="SMART" id="SM00220">
    <property type="entry name" value="S_TKc"/>
    <property type="match status" value="1"/>
</dbReference>
<dbReference type="GO" id="GO:0004674">
    <property type="term" value="F:protein serine/threonine kinase activity"/>
    <property type="evidence" value="ECO:0007669"/>
    <property type="project" value="TreeGrafter"/>
</dbReference>
<dbReference type="Gene3D" id="1.10.510.10">
    <property type="entry name" value="Transferase(Phosphotransferase) domain 1"/>
    <property type="match status" value="1"/>
</dbReference>
<dbReference type="GO" id="GO:0005524">
    <property type="term" value="F:ATP binding"/>
    <property type="evidence" value="ECO:0007669"/>
    <property type="project" value="UniProtKB-KW"/>
</dbReference>
<feature type="domain" description="Protein kinase" evidence="5">
    <location>
        <begin position="8"/>
        <end position="243"/>
    </location>
</feature>
<accession>A0A540VSX1</accession>
<dbReference type="EMBL" id="VIFK01000036">
    <property type="protein sequence ID" value="TQE99845.1"/>
    <property type="molecule type" value="Genomic_DNA"/>
</dbReference>
<comment type="caution">
    <text evidence="6">The sequence shown here is derived from an EMBL/GenBank/DDBJ whole genome shotgun (WGS) entry which is preliminary data.</text>
</comment>
<evidence type="ECO:0000256" key="4">
    <source>
        <dbReference type="ARBA" id="ARBA00022840"/>
    </source>
</evidence>
<keyword evidence="2" id="KW-0547">Nucleotide-binding</keyword>
<evidence type="ECO:0000256" key="2">
    <source>
        <dbReference type="ARBA" id="ARBA00022741"/>
    </source>
</evidence>
<dbReference type="Pfam" id="PF00069">
    <property type="entry name" value="Pkinase"/>
    <property type="match status" value="1"/>
</dbReference>
<evidence type="ECO:0000256" key="1">
    <source>
        <dbReference type="ARBA" id="ARBA00022679"/>
    </source>
</evidence>
<organism evidence="6 7">
    <name type="scientific">Spiribacter salinus</name>
    <dbReference type="NCBI Taxonomy" id="1335746"/>
    <lineage>
        <taxon>Bacteria</taxon>
        <taxon>Pseudomonadati</taxon>
        <taxon>Pseudomonadota</taxon>
        <taxon>Gammaproteobacteria</taxon>
        <taxon>Chromatiales</taxon>
        <taxon>Ectothiorhodospiraceae</taxon>
        <taxon>Spiribacter</taxon>
    </lineage>
</organism>
<dbReference type="SUPFAM" id="SSF56112">
    <property type="entry name" value="Protein kinase-like (PK-like)"/>
    <property type="match status" value="1"/>
</dbReference>
<dbReference type="PANTHER" id="PTHR43289">
    <property type="entry name" value="MITOGEN-ACTIVATED PROTEIN KINASE KINASE KINASE 20-RELATED"/>
    <property type="match status" value="1"/>
</dbReference>
<dbReference type="PROSITE" id="PS50011">
    <property type="entry name" value="PROTEIN_KINASE_DOM"/>
    <property type="match status" value="1"/>
</dbReference>
<gene>
    <name evidence="6" type="ORF">FKY71_06450</name>
</gene>
<dbReference type="Proteomes" id="UP000315400">
    <property type="component" value="Unassembled WGS sequence"/>
</dbReference>
<evidence type="ECO:0000256" key="3">
    <source>
        <dbReference type="ARBA" id="ARBA00022777"/>
    </source>
</evidence>
<evidence type="ECO:0000313" key="7">
    <source>
        <dbReference type="Proteomes" id="UP000315400"/>
    </source>
</evidence>
<dbReference type="PROSITE" id="PS00109">
    <property type="entry name" value="PROTEIN_KINASE_TYR"/>
    <property type="match status" value="1"/>
</dbReference>
<dbReference type="InterPro" id="IPR008266">
    <property type="entry name" value="Tyr_kinase_AS"/>
</dbReference>
<evidence type="ECO:0000259" key="5">
    <source>
        <dbReference type="PROSITE" id="PS50011"/>
    </source>
</evidence>
<name>A0A540VSX1_9GAMM</name>
<dbReference type="PANTHER" id="PTHR43289:SF6">
    <property type="entry name" value="SERINE_THREONINE-PROTEIN KINASE NEKL-3"/>
    <property type="match status" value="1"/>
</dbReference>
<dbReference type="AlphaFoldDB" id="A0A540VSX1"/>
<sequence length="272" mass="29918">MTDREDLVGEPCHYGQGSICDILIEQDRHGMPCFVLKRLKPECTGNTVYRRALAREASILALLDRPGLPHLVAADVDAEQAWLRYRWRPGHSIAMYGRGAGVGLAHSVARGLLGHVCYLHNEVRCVHGDIAASNVVLSCSPSSAKVSLLDFGNAWRLASPWRRRPQSAYRAPEQAAGKTWSRPADIFQVGVVVHEVLAGARPDTRSNTPPETPIPVRWRQWLSMMLDPVAENRPDAQTAHDLVPNMRDHTHGPCVGHRPLNMAASGQMEAAG</sequence>
<keyword evidence="3 6" id="KW-0418">Kinase</keyword>
<dbReference type="InterPro" id="IPR011009">
    <property type="entry name" value="Kinase-like_dom_sf"/>
</dbReference>
<proteinExistence type="predicted"/>
<dbReference type="InterPro" id="IPR000719">
    <property type="entry name" value="Prot_kinase_dom"/>
</dbReference>
<evidence type="ECO:0000313" key="6">
    <source>
        <dbReference type="EMBL" id="TQE99845.1"/>
    </source>
</evidence>
<keyword evidence="4" id="KW-0067">ATP-binding</keyword>
<reference evidence="6 7" key="1">
    <citation type="submission" date="2019-06" db="EMBL/GenBank/DDBJ databases">
        <title>Metagenome assembled Genome of Spiribacter salinus SL48-SHIP from the microbial mat of Salt Lake 48 (Novosibirsk region, Russia).</title>
        <authorList>
            <person name="Shipova A."/>
            <person name="Rozanov A.S."/>
            <person name="Bryanskaya A.V."/>
            <person name="Peltek S.E."/>
        </authorList>
    </citation>
    <scope>NUCLEOTIDE SEQUENCE [LARGE SCALE GENOMIC DNA]</scope>
    <source>
        <strain evidence="6">SL48-SHIP-2</strain>
    </source>
</reference>
<keyword evidence="1" id="KW-0808">Transferase</keyword>